<dbReference type="Pfam" id="PF02754">
    <property type="entry name" value="CCG"/>
    <property type="match status" value="2"/>
</dbReference>
<feature type="compositionally biased region" description="Basic and acidic residues" evidence="6">
    <location>
        <begin position="202"/>
        <end position="211"/>
    </location>
</feature>
<evidence type="ECO:0000256" key="5">
    <source>
        <dbReference type="ARBA" id="ARBA00023014"/>
    </source>
</evidence>
<keyword evidence="3" id="KW-0677">Repeat</keyword>
<keyword evidence="1" id="KW-0004">4Fe-4S</keyword>
<evidence type="ECO:0000256" key="6">
    <source>
        <dbReference type="SAM" id="MobiDB-lite"/>
    </source>
</evidence>
<dbReference type="Proteomes" id="UP000561271">
    <property type="component" value="Unassembled WGS sequence"/>
</dbReference>
<feature type="domain" description="4Fe-4S ferredoxin-type" evidence="7">
    <location>
        <begin position="8"/>
        <end position="39"/>
    </location>
</feature>
<reference evidence="10 11" key="1">
    <citation type="journal article" date="2020" name="Front. Microbiol.">
        <title>Single-cell genomics of novel Actinobacteria with the Wood-Ljungdahl pathway discovered in a serpentinizing system.</title>
        <authorList>
            <person name="Merino N."/>
            <person name="Kawai M."/>
            <person name="Boyd E.S."/>
            <person name="Colman D.R."/>
            <person name="McGlynn S.E."/>
            <person name="Nealson K.H."/>
            <person name="Kurokawa K."/>
            <person name="Hongoh Y."/>
        </authorList>
    </citation>
    <scope>NUCLEOTIDE SEQUENCE [LARGE SCALE GENOMIC DNA]</scope>
    <source>
        <strain evidence="8 11">S34</strain>
        <strain evidence="9 10">S44</strain>
    </source>
</reference>
<dbReference type="InterPro" id="IPR017896">
    <property type="entry name" value="4Fe4S_Fe-S-bd"/>
</dbReference>
<organism evidence="8 11">
    <name type="scientific">Candidatus Hakubella thermalkaliphila</name>
    <dbReference type="NCBI Taxonomy" id="2754717"/>
    <lineage>
        <taxon>Bacteria</taxon>
        <taxon>Bacillati</taxon>
        <taxon>Actinomycetota</taxon>
        <taxon>Actinomycetota incertae sedis</taxon>
        <taxon>Candidatus Hakubellales</taxon>
        <taxon>Candidatus Hakubellaceae</taxon>
        <taxon>Candidatus Hakubella</taxon>
    </lineage>
</organism>
<dbReference type="PROSITE" id="PS00198">
    <property type="entry name" value="4FE4S_FER_1"/>
    <property type="match status" value="1"/>
</dbReference>
<dbReference type="EMBL" id="BLRZ01000007">
    <property type="protein sequence ID" value="GFP29350.1"/>
    <property type="molecule type" value="Genomic_DNA"/>
</dbReference>
<feature type="region of interest" description="Disordered" evidence="6">
    <location>
        <begin position="163"/>
        <end position="217"/>
    </location>
</feature>
<protein>
    <submittedName>
        <fullName evidence="8">Glycerol-3-phosphate dehydrogenase subunit C</fullName>
    </submittedName>
</protein>
<dbReference type="AlphaFoldDB" id="A0A6V8PBB5"/>
<evidence type="ECO:0000313" key="10">
    <source>
        <dbReference type="Proteomes" id="UP000561271"/>
    </source>
</evidence>
<evidence type="ECO:0000256" key="4">
    <source>
        <dbReference type="ARBA" id="ARBA00023004"/>
    </source>
</evidence>
<dbReference type="GO" id="GO:0051539">
    <property type="term" value="F:4 iron, 4 sulfur cluster binding"/>
    <property type="evidence" value="ECO:0007669"/>
    <property type="project" value="UniProtKB-KW"/>
</dbReference>
<evidence type="ECO:0000256" key="2">
    <source>
        <dbReference type="ARBA" id="ARBA00022723"/>
    </source>
</evidence>
<dbReference type="InterPro" id="IPR004017">
    <property type="entry name" value="Cys_rich_dom"/>
</dbReference>
<accession>A0A6V8PBB5</accession>
<sequence length="473" mass="53360">MARKVALARAIIPQTEKCIKCNNCMTICPLAAPTSWGTETFVQLTRFPQLLTYDPLFYCFYCQLCPDVCPMNIDVPRAVEEMKERFNREERGRLINFLLSQADLMTRMGSRTDPVSNIWLRFPLARAFLEKTVGIDRRRDFPEFERQTFRQWFSRRSQEIAPASSGRIQISSTTEESSQAAQPREVTGQGVERPSAGATQPSREREDHDKAPPWAKKPFVGIANTQPAAPLPSKDLKVAYFVGCFADRCDPQLAQTLVKILEQNGIEVIVPEQKCCSLPQLAYGRTQDFHKNAGFNLKVLSQAVREGYQIVTACDSCALALKREYPHFLPTEEARVVAGRSFEICEYLLMLRYEGKLALDLKEVPLRVTHKTSCHAIAQGTQQAGLRLVDLVPGLARVEIQDNCCGIGGTFGFKHESFDISMKIGERLFREIEKAEVDRVITTCPTCKLQIEQGTGIQTIHPLELLSTAYWVE</sequence>
<evidence type="ECO:0000256" key="1">
    <source>
        <dbReference type="ARBA" id="ARBA00022485"/>
    </source>
</evidence>
<proteinExistence type="predicted"/>
<feature type="compositionally biased region" description="Polar residues" evidence="6">
    <location>
        <begin position="166"/>
        <end position="181"/>
    </location>
</feature>
<dbReference type="InterPro" id="IPR017900">
    <property type="entry name" value="4Fe4S_Fe_S_CS"/>
</dbReference>
<keyword evidence="2" id="KW-0479">Metal-binding</keyword>
<gene>
    <name evidence="8" type="ORF">HKBW3S34_00270</name>
    <name evidence="9" type="ORF">HKBW3S44_00529</name>
</gene>
<evidence type="ECO:0000313" key="8">
    <source>
        <dbReference type="EMBL" id="GFP29350.1"/>
    </source>
</evidence>
<dbReference type="Proteomes" id="UP000588083">
    <property type="component" value="Unassembled WGS sequence"/>
</dbReference>
<evidence type="ECO:0000259" key="7">
    <source>
        <dbReference type="PROSITE" id="PS51379"/>
    </source>
</evidence>
<dbReference type="EMBL" id="BLSC01000026">
    <property type="protein sequence ID" value="GFP36848.1"/>
    <property type="molecule type" value="Genomic_DNA"/>
</dbReference>
<keyword evidence="4" id="KW-0408">Iron</keyword>
<dbReference type="GO" id="GO:0016491">
    <property type="term" value="F:oxidoreductase activity"/>
    <property type="evidence" value="ECO:0007669"/>
    <property type="project" value="UniProtKB-ARBA"/>
</dbReference>
<dbReference type="SUPFAM" id="SSF46548">
    <property type="entry name" value="alpha-helical ferredoxin"/>
    <property type="match status" value="1"/>
</dbReference>
<keyword evidence="5" id="KW-0411">Iron-sulfur</keyword>
<keyword evidence="11" id="KW-1185">Reference proteome</keyword>
<evidence type="ECO:0000313" key="9">
    <source>
        <dbReference type="EMBL" id="GFP36848.1"/>
    </source>
</evidence>
<dbReference type="Gene3D" id="3.30.70.3270">
    <property type="match status" value="1"/>
</dbReference>
<dbReference type="PANTHER" id="PTHR32479">
    <property type="entry name" value="GLYCOLATE OXIDASE IRON-SULFUR SUBUNIT"/>
    <property type="match status" value="1"/>
</dbReference>
<dbReference type="PANTHER" id="PTHR32479:SF19">
    <property type="entry name" value="ANAEROBIC GLYCEROL-3-PHOSPHATE DEHYDROGENASE SUBUNIT C"/>
    <property type="match status" value="1"/>
</dbReference>
<dbReference type="RefSeq" id="WP_176231146.1">
    <property type="nucleotide sequence ID" value="NZ_BLRZ01000007.1"/>
</dbReference>
<dbReference type="GO" id="GO:0046872">
    <property type="term" value="F:metal ion binding"/>
    <property type="evidence" value="ECO:0007669"/>
    <property type="project" value="UniProtKB-KW"/>
</dbReference>
<comment type="caution">
    <text evidence="8">The sequence shown here is derived from an EMBL/GenBank/DDBJ whole genome shotgun (WGS) entry which is preliminary data.</text>
</comment>
<name>A0A6V8PBB5_9ACTN</name>
<dbReference type="PROSITE" id="PS51379">
    <property type="entry name" value="4FE4S_FER_2"/>
    <property type="match status" value="1"/>
</dbReference>
<evidence type="ECO:0000313" key="11">
    <source>
        <dbReference type="Proteomes" id="UP000588083"/>
    </source>
</evidence>
<evidence type="ECO:0000256" key="3">
    <source>
        <dbReference type="ARBA" id="ARBA00022737"/>
    </source>
</evidence>